<evidence type="ECO:0000256" key="2">
    <source>
        <dbReference type="ARBA" id="ARBA00008792"/>
    </source>
</evidence>
<dbReference type="InterPro" id="IPR048525">
    <property type="entry name" value="DDR1-2_DS-like"/>
</dbReference>
<accession>A0A6H5IN01</accession>
<evidence type="ECO:0000256" key="4">
    <source>
        <dbReference type="ARBA" id="ARBA00022475"/>
    </source>
</evidence>
<comment type="subcellular location">
    <subcellularLocation>
        <location evidence="1">Cell membrane</location>
        <topology evidence="1">Single-pass type I membrane protein</topology>
    </subcellularLocation>
</comment>
<dbReference type="Pfam" id="PF04408">
    <property type="entry name" value="WHD_HA2"/>
    <property type="match status" value="1"/>
</dbReference>
<keyword evidence="14" id="KW-0325">Glycoprotein</keyword>
<dbReference type="CDD" id="cd18791">
    <property type="entry name" value="SF2_C_RHA"/>
    <property type="match status" value="1"/>
</dbReference>
<dbReference type="PROSITE" id="PS51192">
    <property type="entry name" value="HELICASE_ATP_BIND_1"/>
    <property type="match status" value="1"/>
</dbReference>
<dbReference type="OrthoDB" id="10025033at2759"/>
<dbReference type="InterPro" id="IPR027417">
    <property type="entry name" value="P-loop_NTPase"/>
</dbReference>
<dbReference type="InterPro" id="IPR011709">
    <property type="entry name" value="DEAD-box_helicase_OB_fold"/>
</dbReference>
<dbReference type="Pfam" id="PF23362">
    <property type="entry name" value="DHX37_C"/>
    <property type="match status" value="1"/>
</dbReference>
<evidence type="ECO:0000256" key="16">
    <source>
        <dbReference type="SAM" id="MobiDB-lite"/>
    </source>
</evidence>
<feature type="domain" description="Helicase C-terminal" evidence="20">
    <location>
        <begin position="1864"/>
        <end position="2037"/>
    </location>
</feature>
<dbReference type="Pfam" id="PF00270">
    <property type="entry name" value="DEAD"/>
    <property type="match status" value="1"/>
</dbReference>
<dbReference type="InterPro" id="IPR008979">
    <property type="entry name" value="Galactose-bd-like_sf"/>
</dbReference>
<evidence type="ECO:0000256" key="17">
    <source>
        <dbReference type="SAM" id="Phobius"/>
    </source>
</evidence>
<feature type="region of interest" description="Disordered" evidence="16">
    <location>
        <begin position="838"/>
        <end position="1011"/>
    </location>
</feature>
<dbReference type="GO" id="GO:0005730">
    <property type="term" value="C:nucleolus"/>
    <property type="evidence" value="ECO:0007669"/>
    <property type="project" value="TreeGrafter"/>
</dbReference>
<feature type="region of interest" description="Disordered" evidence="16">
    <location>
        <begin position="472"/>
        <end position="503"/>
    </location>
</feature>
<feature type="compositionally biased region" description="Basic and acidic residues" evidence="16">
    <location>
        <begin position="1382"/>
        <end position="1402"/>
    </location>
</feature>
<dbReference type="Gene3D" id="2.60.120.260">
    <property type="entry name" value="Galactose-binding domain-like"/>
    <property type="match status" value="1"/>
</dbReference>
<feature type="compositionally biased region" description="Low complexity" evidence="16">
    <location>
        <begin position="743"/>
        <end position="754"/>
    </location>
</feature>
<dbReference type="InterPro" id="IPR011545">
    <property type="entry name" value="DEAD/DEAH_box_helicase_dom"/>
</dbReference>
<keyword evidence="5 17" id="KW-0812">Transmembrane</keyword>
<feature type="region of interest" description="Disordered" evidence="16">
    <location>
        <begin position="1429"/>
        <end position="1491"/>
    </location>
</feature>
<evidence type="ECO:0000256" key="6">
    <source>
        <dbReference type="ARBA" id="ARBA00022729"/>
    </source>
</evidence>
<dbReference type="GO" id="GO:0016787">
    <property type="term" value="F:hydrolase activity"/>
    <property type="evidence" value="ECO:0007669"/>
    <property type="project" value="UniProtKB-KW"/>
</dbReference>
<feature type="region of interest" description="Disordered" evidence="16">
    <location>
        <begin position="1375"/>
        <end position="1408"/>
    </location>
</feature>
<feature type="compositionally biased region" description="Basic and acidic residues" evidence="16">
    <location>
        <begin position="1809"/>
        <end position="1847"/>
    </location>
</feature>
<comment type="similarity">
    <text evidence="2">Belongs to the DEAD box helicase family. DEAH subfamily.</text>
</comment>
<proteinExistence type="inferred from homology"/>
<dbReference type="EMBL" id="CADCXV010000885">
    <property type="protein sequence ID" value="CAB0038039.1"/>
    <property type="molecule type" value="Genomic_DNA"/>
</dbReference>
<dbReference type="Pfam" id="PF21010">
    <property type="entry name" value="HA2_C"/>
    <property type="match status" value="1"/>
</dbReference>
<keyword evidence="12 17" id="KW-0472">Membrane</keyword>
<dbReference type="InterPro" id="IPR048333">
    <property type="entry name" value="HA2_WH"/>
</dbReference>
<dbReference type="InterPro" id="IPR000421">
    <property type="entry name" value="FA58C"/>
</dbReference>
<dbReference type="GO" id="GO:0005886">
    <property type="term" value="C:plasma membrane"/>
    <property type="evidence" value="ECO:0007669"/>
    <property type="project" value="UniProtKB-SubCell"/>
</dbReference>
<feature type="domain" description="Helicase ATP-binding" evidence="19">
    <location>
        <begin position="1563"/>
        <end position="1729"/>
    </location>
</feature>
<evidence type="ECO:0000256" key="10">
    <source>
        <dbReference type="ARBA" id="ARBA00022840"/>
    </source>
</evidence>
<dbReference type="GO" id="GO:0005524">
    <property type="term" value="F:ATP binding"/>
    <property type="evidence" value="ECO:0007669"/>
    <property type="project" value="UniProtKB-KW"/>
</dbReference>
<dbReference type="InterPro" id="IPR002464">
    <property type="entry name" value="DNA/RNA_helicase_DEAH_CS"/>
</dbReference>
<evidence type="ECO:0000256" key="9">
    <source>
        <dbReference type="ARBA" id="ARBA00022806"/>
    </source>
</evidence>
<evidence type="ECO:0000256" key="5">
    <source>
        <dbReference type="ARBA" id="ARBA00022692"/>
    </source>
</evidence>
<keyword evidence="8" id="KW-0378">Hydrolase</keyword>
<feature type="compositionally biased region" description="Polar residues" evidence="16">
    <location>
        <begin position="638"/>
        <end position="652"/>
    </location>
</feature>
<feature type="compositionally biased region" description="Low complexity" evidence="16">
    <location>
        <begin position="722"/>
        <end position="734"/>
    </location>
</feature>
<dbReference type="PROSITE" id="PS50022">
    <property type="entry name" value="FA58C_3"/>
    <property type="match status" value="1"/>
</dbReference>
<protein>
    <recommendedName>
        <fullName evidence="3">RNA helicase</fullName>
        <ecNumber evidence="3">3.6.4.13</ecNumber>
    </recommendedName>
</protein>
<dbReference type="GO" id="GO:0003723">
    <property type="term" value="F:RNA binding"/>
    <property type="evidence" value="ECO:0007669"/>
    <property type="project" value="TreeGrafter"/>
</dbReference>
<feature type="compositionally biased region" description="Low complexity" evidence="16">
    <location>
        <begin position="873"/>
        <end position="883"/>
    </location>
</feature>
<dbReference type="SUPFAM" id="SSF49785">
    <property type="entry name" value="Galactose-binding domain-like"/>
    <property type="match status" value="1"/>
</dbReference>
<organism evidence="21 22">
    <name type="scientific">Trichogramma brassicae</name>
    <dbReference type="NCBI Taxonomy" id="86971"/>
    <lineage>
        <taxon>Eukaryota</taxon>
        <taxon>Metazoa</taxon>
        <taxon>Ecdysozoa</taxon>
        <taxon>Arthropoda</taxon>
        <taxon>Hexapoda</taxon>
        <taxon>Insecta</taxon>
        <taxon>Pterygota</taxon>
        <taxon>Neoptera</taxon>
        <taxon>Endopterygota</taxon>
        <taxon>Hymenoptera</taxon>
        <taxon>Apocrita</taxon>
        <taxon>Proctotrupomorpha</taxon>
        <taxon>Chalcidoidea</taxon>
        <taxon>Trichogrammatidae</taxon>
        <taxon>Trichogramma</taxon>
    </lineage>
</organism>
<keyword evidence="7" id="KW-0547">Nucleotide-binding</keyword>
<evidence type="ECO:0000259" key="20">
    <source>
        <dbReference type="PROSITE" id="PS51194"/>
    </source>
</evidence>
<dbReference type="FunFam" id="3.40.50.300:FF:000637">
    <property type="entry name" value="ATP-dependent RNA helicase DHX37/DHR1"/>
    <property type="match status" value="1"/>
</dbReference>
<reference evidence="21 22" key="1">
    <citation type="submission" date="2020-02" db="EMBL/GenBank/DDBJ databases">
        <authorList>
            <person name="Ferguson B K."/>
        </authorList>
    </citation>
    <scope>NUCLEOTIDE SEQUENCE [LARGE SCALE GENOMIC DNA]</scope>
</reference>
<keyword evidence="10" id="KW-0067">ATP-binding</keyword>
<dbReference type="PANTHER" id="PTHR18934">
    <property type="entry name" value="ATP-DEPENDENT RNA HELICASE"/>
    <property type="match status" value="1"/>
</dbReference>
<evidence type="ECO:0000256" key="1">
    <source>
        <dbReference type="ARBA" id="ARBA00004251"/>
    </source>
</evidence>
<feature type="compositionally biased region" description="Basic and acidic residues" evidence="16">
    <location>
        <begin position="974"/>
        <end position="988"/>
    </location>
</feature>
<feature type="compositionally biased region" description="Low complexity" evidence="16">
    <location>
        <begin position="653"/>
        <end position="677"/>
    </location>
</feature>
<dbReference type="GO" id="GO:0000462">
    <property type="term" value="P:maturation of SSU-rRNA from tricistronic rRNA transcript (SSU-rRNA, 5.8S rRNA, LSU-rRNA)"/>
    <property type="evidence" value="ECO:0007669"/>
    <property type="project" value="TreeGrafter"/>
</dbReference>
<keyword evidence="11 17" id="KW-1133">Transmembrane helix</keyword>
<evidence type="ECO:0000256" key="14">
    <source>
        <dbReference type="ARBA" id="ARBA00023180"/>
    </source>
</evidence>
<feature type="compositionally biased region" description="Basic and acidic residues" evidence="16">
    <location>
        <begin position="597"/>
        <end position="606"/>
    </location>
</feature>
<dbReference type="InterPro" id="IPR001650">
    <property type="entry name" value="Helicase_C-like"/>
</dbReference>
<evidence type="ECO:0000256" key="15">
    <source>
        <dbReference type="ARBA" id="ARBA00047984"/>
    </source>
</evidence>
<keyword evidence="9" id="KW-0347">Helicase</keyword>
<keyword evidence="4" id="KW-1003">Cell membrane</keyword>
<evidence type="ECO:0000256" key="3">
    <source>
        <dbReference type="ARBA" id="ARBA00012552"/>
    </source>
</evidence>
<keyword evidence="13" id="KW-1015">Disulfide bond</keyword>
<keyword evidence="6" id="KW-0732">Signal</keyword>
<keyword evidence="22" id="KW-1185">Reference proteome</keyword>
<dbReference type="PROSITE" id="PS51194">
    <property type="entry name" value="HELICASE_CTER"/>
    <property type="match status" value="1"/>
</dbReference>
<dbReference type="SMART" id="SM00847">
    <property type="entry name" value="HA2"/>
    <property type="match status" value="1"/>
</dbReference>
<feature type="transmembrane region" description="Helical" evidence="17">
    <location>
        <begin position="404"/>
        <end position="426"/>
    </location>
</feature>
<dbReference type="Pfam" id="PF21114">
    <property type="entry name" value="DDR1-2_DS-like"/>
    <property type="match status" value="2"/>
</dbReference>
<feature type="compositionally biased region" description="Acidic residues" evidence="16">
    <location>
        <begin position="481"/>
        <end position="498"/>
    </location>
</feature>
<dbReference type="SUPFAM" id="SSF52540">
    <property type="entry name" value="P-loop containing nucleoside triphosphate hydrolases"/>
    <property type="match status" value="1"/>
</dbReference>
<gene>
    <name evidence="21" type="ORF">TBRA_LOCUS9834</name>
</gene>
<sequence length="2514" mass="284725">MRKENGRWRLVSQAPDRGERARMDPGGPVDWHLVTHVETQGRFDHGRGQEYSEEFTVEYWRPGFAAWRSYKLADGREVFAGNVDTSTVVTRELVPAVLATRIRVLPHSQHRRTVCMRIELKGCRYRGLTVFQNKRTWHRDSFIKCHISGVVSYTIPDSPVEELSDTWYDGTRQSGVLSGGLGRLVDGEYGLDNYRLEMAPGRGTGWLAWMRDSFSDDYVELDFHFDDLLTFDAVHLYTNNYFKRDVQVFARADIWFIDAGPAAAAAETTDESSTSTAATSTTTTRIVDDELPSEPDVSYAYIPDTNLENARNVSIALHGKRGRSCRFRLYFAARWIMISEVTFDSWNPRAREVTTEEAAAATTLESAASASAGAAEDRAQLGQDADLNLQTITAREEDQEYVEVLIGVLTAITLLLLLVFLVILWLSKRQKLQTSPTVFKNPFGFAVSMKDFLLNLGLGRLFAAATAGRSNNNHHRREEVVAGDDDEDEYDDDDDNDVGDVHEKYDDDMADHEIETANIANAGADHRLEEELSQESLTMEQQLNSPLVDASSQYNRSTYAIVATSDGPAAFHELQQQQHHQQQQQQQQQQRNSANKNELRSSKSFERGGLYGSSNNNNNNNNGSNSSSSRSESGGANYASTSCNNTVVDSSRSCSPAHSVSHYSSSASAKQQQQQQHYRTLGHQHHHGQTRYYGGVGGSTAALTQPIYQQQQQHHHHHAHHQMSSSDLECSSSSPTPMKRWQASAKVPPSSAATAPPPPVVRWNIGPCQDQLFYAGKEVEPAVIPGQCLRTMEKLGSGPIGNRVRDVGPRRAATVQIVVVLVVLGRIAAAGYELPEALHGSNTDQQQQRSSRNQQTTDDELLDLDDDRRQRRSSSSSSVLERQQLQRRRGDARDPSAGRPEGLESRPSPRRRICFTRPAAAAAAASGALDDPRVHGARRSRALPAVQRAADRRRRPEAQLQPKSHQPKLPAVHGRPDSLGHEVSRVEAARAQGPGGAQLSAGPPLPGQSHRHRLLQRSLQARLLLHLRRRGWWRSQADQVAGLGEHSAQQVHVLEHRLVVRRHPLGDNEPRAREALSASVGSEGAAERRDHVLRPFEPHELQRGSNERCLDPVRRSLGMEKYDDELRGQVHLDIQRQAHKRDKRLDSRQVQNDRIRRSADQRFHLQRLRGLRVPSRRGYGDPVDGQRHQVRRSYLCDLGRAVLAEILHSSRKVSLRRTADFLSRPRRGLLQRRARSVANIEVDDSTTKNVSLLRSTLPLDFQLSIDNCLRIMKLHAARFFFLQISLDLDHRQEQYDECNQLVLPSEKRKTKNKDKPLIVKKLLSKKKRKLLEKVVERKEKKKNRAQLLDELAKVSIPQEELQQYSSLVSMQTKGLRKHKRDLNKPVEEIVRNETNEEQKESIVDTSMKGARKRRLALLHDFDNKRRVKDPNVLGLEESSESESDSGSDSKSAETENIEHAKDKEPENKVNEKAGTNDFSAVVDQEVKKNDSKCEKKIESANEKKINKTVKVDEKKIEKTVKVNEKKKVNHIEPKYKRVNVVRNKEIEKTRINLPVVQHETDILEAINENPVVIIKAATGSGKSTQVPQFLYEAGYATDKMIAITQPRRVAAISMSERVAEELSLSSKEVSYLIRFEGNANPDTKIKFMTDGVLLKEVQNDRLLRKYSVIILDEAHERSVHTDVLIGLLSRIVFARNNAGDPLKLIIMSATMNLMDFLENGRLFPIDNRELFPSYPLVKIEVERKFKVIVHHNRITPQDDGYIKDAIRKAVKVHTQHPTGGILIFLTGKREINTVVRQLRKAFPYPKKNSKIESKANPKVNDEDKNQKEKSSECRDSEDSEDEFFKEGKKGHKKTSAVPKLLHVDLDKYDIVPPDDDEDEFNDSDDGCLGDETEDKDVDLSKLKDVQPMRVLPFYSSLPRDEQAKVFEKCPNGYRTCVVATNIAETSLTIPGMKYVIDSGKTKKKFYDKVTGVSTYRVTWCSKASAQQRTGRVGRLADGDCYRLYSSAVFNNDFPEFDEPEIVQKPVDDIVLFLKLLGIDAVGRFPFPTPIEAEQLRTAEERLKVLGAIEPSSRRITELGRSVAAFPVSPRYGKMLALSHQSDLLPYTIGMVAALSVPELFVAENKRQETSKLDKSKWMQTRLSWARTGKNFLLGDAMVLIRAVGEAEFKHAKNQLTRFCQENGLSEKAMTEIRKLRQQLTKEINMLVPNIDLKVDPSMPPPTEIQAKLLRQIVLSGTIDQVARKLTSEEIAEWKRKNDDTGGNAKWKYAYKTTTMEDPVFMHVTSVLRASAPEWVVYQELYEPDIHQSNESDQPIKPRTYMRGITAIEPEWLPKFATLLCNLNDPILEPEPRYDETIGQVLCHIKGTFGRAALELPLMEVEHPKTMDGIKWFARFLLEGQVFPKLKKYNKKNGDDQRVLLTSPSSMTKSWAKLLPRVQYITNSLMSKGIMSRDKLNEEWCKNPTCMYFLYFSLTKHGNVFFLIIRLLFSVLLSDYQKWLPESCHSEVELMWPPM</sequence>
<evidence type="ECO:0000256" key="12">
    <source>
        <dbReference type="ARBA" id="ARBA00023136"/>
    </source>
</evidence>
<feature type="region of interest" description="Disordered" evidence="16">
    <location>
        <begin position="1"/>
        <end position="25"/>
    </location>
</feature>
<feature type="compositionally biased region" description="Basic and acidic residues" evidence="16">
    <location>
        <begin position="1450"/>
        <end position="1471"/>
    </location>
</feature>
<feature type="compositionally biased region" description="Low complexity" evidence="16">
    <location>
        <begin position="612"/>
        <end position="635"/>
    </location>
</feature>
<dbReference type="Gene3D" id="1.20.120.1080">
    <property type="match status" value="1"/>
</dbReference>
<dbReference type="PANTHER" id="PTHR18934:SF99">
    <property type="entry name" value="ATP-DEPENDENT RNA HELICASE DHX37-RELATED"/>
    <property type="match status" value="1"/>
</dbReference>
<dbReference type="PROSITE" id="PS00690">
    <property type="entry name" value="DEAH_ATP_HELICASE"/>
    <property type="match status" value="1"/>
</dbReference>
<dbReference type="SMART" id="SM00487">
    <property type="entry name" value="DEXDc"/>
    <property type="match status" value="1"/>
</dbReference>
<dbReference type="EC" id="3.6.4.13" evidence="3"/>
<evidence type="ECO:0000259" key="18">
    <source>
        <dbReference type="PROSITE" id="PS50022"/>
    </source>
</evidence>
<evidence type="ECO:0000313" key="21">
    <source>
        <dbReference type="EMBL" id="CAB0038039.1"/>
    </source>
</evidence>
<dbReference type="GO" id="GO:0003724">
    <property type="term" value="F:RNA helicase activity"/>
    <property type="evidence" value="ECO:0007669"/>
    <property type="project" value="UniProtKB-EC"/>
</dbReference>
<evidence type="ECO:0000256" key="13">
    <source>
        <dbReference type="ARBA" id="ARBA00023157"/>
    </source>
</evidence>
<dbReference type="InterPro" id="IPR014001">
    <property type="entry name" value="Helicase_ATP-bd"/>
</dbReference>
<comment type="catalytic activity">
    <reaction evidence="15">
        <text>ATP + H2O = ADP + phosphate + H(+)</text>
        <dbReference type="Rhea" id="RHEA:13065"/>
        <dbReference type="ChEBI" id="CHEBI:15377"/>
        <dbReference type="ChEBI" id="CHEBI:15378"/>
        <dbReference type="ChEBI" id="CHEBI:30616"/>
        <dbReference type="ChEBI" id="CHEBI:43474"/>
        <dbReference type="ChEBI" id="CHEBI:456216"/>
        <dbReference type="EC" id="3.6.4.13"/>
    </reaction>
</comment>
<name>A0A6H5IN01_9HYME</name>
<feature type="domain" description="F5/8 type C" evidence="18">
    <location>
        <begin position="1"/>
        <end position="123"/>
    </location>
</feature>
<feature type="region of interest" description="Disordered" evidence="16">
    <location>
        <begin position="1874"/>
        <end position="1893"/>
    </location>
</feature>
<evidence type="ECO:0000256" key="8">
    <source>
        <dbReference type="ARBA" id="ARBA00022801"/>
    </source>
</evidence>
<evidence type="ECO:0000259" key="19">
    <source>
        <dbReference type="PROSITE" id="PS51192"/>
    </source>
</evidence>
<feature type="compositionally biased region" description="Basic residues" evidence="16">
    <location>
        <begin position="680"/>
        <end position="689"/>
    </location>
</feature>
<feature type="region of interest" description="Disordered" evidence="16">
    <location>
        <begin position="573"/>
        <end position="756"/>
    </location>
</feature>
<dbReference type="SMART" id="SM00231">
    <property type="entry name" value="FA58C"/>
    <property type="match status" value="1"/>
</dbReference>
<feature type="compositionally biased region" description="Basic and acidic residues" evidence="16">
    <location>
        <begin position="888"/>
        <end position="904"/>
    </location>
</feature>
<evidence type="ECO:0000313" key="22">
    <source>
        <dbReference type="Proteomes" id="UP000479190"/>
    </source>
</evidence>
<dbReference type="Gene3D" id="3.40.50.300">
    <property type="entry name" value="P-loop containing nucleotide triphosphate hydrolases"/>
    <property type="match status" value="3"/>
</dbReference>
<dbReference type="SMART" id="SM00490">
    <property type="entry name" value="HELICc"/>
    <property type="match status" value="1"/>
</dbReference>
<dbReference type="Pfam" id="PF07717">
    <property type="entry name" value="OB_NTP_bind"/>
    <property type="match status" value="1"/>
</dbReference>
<feature type="compositionally biased region" description="Low complexity" evidence="16">
    <location>
        <begin position="841"/>
        <end position="856"/>
    </location>
</feature>
<dbReference type="Pfam" id="PF00754">
    <property type="entry name" value="F5_F8_type_C"/>
    <property type="match status" value="1"/>
</dbReference>
<evidence type="ECO:0000256" key="11">
    <source>
        <dbReference type="ARBA" id="ARBA00022989"/>
    </source>
</evidence>
<dbReference type="Proteomes" id="UP000479190">
    <property type="component" value="Unassembled WGS sequence"/>
</dbReference>
<evidence type="ECO:0000256" key="7">
    <source>
        <dbReference type="ARBA" id="ARBA00022741"/>
    </source>
</evidence>
<feature type="region of interest" description="Disordered" evidence="16">
    <location>
        <begin position="1806"/>
        <end position="1850"/>
    </location>
</feature>
<dbReference type="InterPro" id="IPR056371">
    <property type="entry name" value="DHX37-like_C"/>
</dbReference>
<dbReference type="Pfam" id="PF00271">
    <property type="entry name" value="Helicase_C"/>
    <property type="match status" value="1"/>
</dbReference>
<dbReference type="Gene3D" id="2.60.120.1190">
    <property type="match status" value="1"/>
</dbReference>
<feature type="compositionally biased region" description="Low complexity" evidence="16">
    <location>
        <begin position="575"/>
        <end position="590"/>
    </location>
</feature>
<dbReference type="InterPro" id="IPR007502">
    <property type="entry name" value="Helicase-assoc_dom"/>
</dbReference>
<dbReference type="PROSITE" id="PS01286">
    <property type="entry name" value="FA58C_2"/>
    <property type="match status" value="1"/>
</dbReference>